<organism evidence="4 5">
    <name type="scientific">Rotaria magnacalcarata</name>
    <dbReference type="NCBI Taxonomy" id="392030"/>
    <lineage>
        <taxon>Eukaryota</taxon>
        <taxon>Metazoa</taxon>
        <taxon>Spiralia</taxon>
        <taxon>Gnathifera</taxon>
        <taxon>Rotifera</taxon>
        <taxon>Eurotatoria</taxon>
        <taxon>Bdelloidea</taxon>
        <taxon>Philodinida</taxon>
        <taxon>Philodinidae</taxon>
        <taxon>Rotaria</taxon>
    </lineage>
</organism>
<feature type="signal peptide" evidence="3">
    <location>
        <begin position="1"/>
        <end position="20"/>
    </location>
</feature>
<keyword evidence="3" id="KW-0732">Signal</keyword>
<dbReference type="Pfam" id="PF04041">
    <property type="entry name" value="Glyco_hydro_130"/>
    <property type="match status" value="1"/>
</dbReference>
<dbReference type="AlphaFoldDB" id="A0A816NLQ2"/>
<accession>A0A816NLQ2</accession>
<proteinExistence type="predicted"/>
<keyword evidence="1" id="KW-0328">Glycosyltransferase</keyword>
<dbReference type="Gene3D" id="2.115.10.20">
    <property type="entry name" value="Glycosyl hydrolase domain, family 43"/>
    <property type="match status" value="1"/>
</dbReference>
<name>A0A816NLQ2_9BILA</name>
<dbReference type="SUPFAM" id="SSF75005">
    <property type="entry name" value="Arabinanase/levansucrase/invertase"/>
    <property type="match status" value="1"/>
</dbReference>
<dbReference type="EMBL" id="CAJNRG010001649">
    <property type="protein sequence ID" value="CAF2036457.1"/>
    <property type="molecule type" value="Genomic_DNA"/>
</dbReference>
<protein>
    <submittedName>
        <fullName evidence="4">Uncharacterized protein</fullName>
    </submittedName>
</protein>
<evidence type="ECO:0000256" key="2">
    <source>
        <dbReference type="ARBA" id="ARBA00022679"/>
    </source>
</evidence>
<keyword evidence="2" id="KW-0808">Transferase</keyword>
<evidence type="ECO:0000256" key="3">
    <source>
        <dbReference type="SAM" id="SignalP"/>
    </source>
</evidence>
<evidence type="ECO:0000256" key="1">
    <source>
        <dbReference type="ARBA" id="ARBA00022676"/>
    </source>
</evidence>
<gene>
    <name evidence="4" type="ORF">XDN619_LOCUS5993</name>
</gene>
<feature type="chain" id="PRO_5032295468" evidence="3">
    <location>
        <begin position="21"/>
        <end position="359"/>
    </location>
</feature>
<evidence type="ECO:0000313" key="5">
    <source>
        <dbReference type="Proteomes" id="UP000663887"/>
    </source>
</evidence>
<evidence type="ECO:0000313" key="4">
    <source>
        <dbReference type="EMBL" id="CAF2036457.1"/>
    </source>
</evidence>
<dbReference type="InterPro" id="IPR023296">
    <property type="entry name" value="Glyco_hydro_beta-prop_sf"/>
</dbReference>
<comment type="caution">
    <text evidence="4">The sequence shown here is derived from an EMBL/GenBank/DDBJ whole genome shotgun (WGS) entry which is preliminary data.</text>
</comment>
<sequence>MSIMTTRLLILFAVLSAVSSYIPPKITVRRLSYNPIISFWHNQSQFRFNYNSAFISLPDDSIALVVRVQDLLPNATSNYDVGPSKLALVRKLDTKQNEFEYIHSEHIIIDSEDQPYQVAGVEDPRIVAVNGTYYLFYTAVYWTPSHEWSAHAALATCASNKDPTKKENWILHPPLFPELSWSKAATLLVHNVTHQYLFFNESNIELALAKTSDLLHYTYTKRSFIEVRVDYFDSELVEPGPEPRRLSDGNYLFLYNSARRLPLPTNHLKPNWDREYNLGWVIMDGNDPTKILARSDQPILSPELDWERCDLTSNKWSKRGLTPQVVFAEGWKQTSIDQFTLWYQGCDAVTGVAQVTVEF</sequence>
<dbReference type="InterPro" id="IPR007184">
    <property type="entry name" value="Mannoside_phosphorylase"/>
</dbReference>
<dbReference type="GO" id="GO:0016757">
    <property type="term" value="F:glycosyltransferase activity"/>
    <property type="evidence" value="ECO:0007669"/>
    <property type="project" value="UniProtKB-KW"/>
</dbReference>
<reference evidence="4" key="1">
    <citation type="submission" date="2021-02" db="EMBL/GenBank/DDBJ databases">
        <authorList>
            <person name="Nowell W R."/>
        </authorList>
    </citation>
    <scope>NUCLEOTIDE SEQUENCE</scope>
</reference>
<dbReference type="PANTHER" id="PTHR34106">
    <property type="entry name" value="GLYCOSIDASE"/>
    <property type="match status" value="1"/>
</dbReference>
<dbReference type="PANTHER" id="PTHR34106:SF5">
    <property type="entry name" value="GLYCOSIDASE"/>
    <property type="match status" value="1"/>
</dbReference>
<dbReference type="Proteomes" id="UP000663887">
    <property type="component" value="Unassembled WGS sequence"/>
</dbReference>